<accession>A0AAW3MAC7</accession>
<evidence type="ECO:0000313" key="1">
    <source>
        <dbReference type="EMBL" id="KTR25780.1"/>
    </source>
</evidence>
<organism evidence="1 2">
    <name type="scientific">Exiguobacterium indicum</name>
    <dbReference type="NCBI Taxonomy" id="296995"/>
    <lineage>
        <taxon>Bacteria</taxon>
        <taxon>Bacillati</taxon>
        <taxon>Bacillota</taxon>
        <taxon>Bacilli</taxon>
        <taxon>Bacillales</taxon>
        <taxon>Bacillales Family XII. Incertae Sedis</taxon>
        <taxon>Exiguobacterium</taxon>
    </lineage>
</organism>
<dbReference type="EMBL" id="LDQV01000031">
    <property type="protein sequence ID" value="KTR25780.1"/>
    <property type="molecule type" value="Genomic_DNA"/>
</dbReference>
<gene>
    <name evidence="1" type="ORF">RSA11_13630</name>
</gene>
<name>A0AAW3MAC7_9BACL</name>
<protein>
    <submittedName>
        <fullName evidence="1">Uncharacterized protein</fullName>
    </submittedName>
</protein>
<sequence length="403" mass="45664">MTLHAVYRFNDDRAIFLSDFRLTEAGSIQSDSSFKFFSDDEKLGLFLSGDVDLWKVVLQEFNKISCNINLENVLNDDGVFKQHLIDCALNNPHYSVARAIGFLIDDSKKENILFQIEISPGNGAIISPIEKNTCQLIGAGPLIPNLKEKIVQRVQKDIDFFGMDLYQLADGMRKETINAIKSCGATAFAKFGISPVMFVSSLAGSHFVIRGEELTFGKYSDKAPPILAKYAFTTNSQGEKVLIEYNNDLQTREVVLQDVQQILGNSPQDKFDPEQHEKLFDPIKEFPDRSFIHLFHQWVVLANSVASINVVYRSIKKINIIEVGPPGKKIKVLNPLEIIAEGIEVSEEELTLYPDSRNNYILIDESLEKEFDDLVKPANLFNHELLIRYIPNYEEILYKGTME</sequence>
<dbReference type="Proteomes" id="UP000072605">
    <property type="component" value="Unassembled WGS sequence"/>
</dbReference>
<reference evidence="1 2" key="1">
    <citation type="journal article" date="2016" name="Front. Microbiol.">
        <title>Genomic Resource of Rice Seed Associated Bacteria.</title>
        <authorList>
            <person name="Midha S."/>
            <person name="Bansal K."/>
            <person name="Sharma S."/>
            <person name="Kumar N."/>
            <person name="Patil P.P."/>
            <person name="Chaudhry V."/>
            <person name="Patil P.B."/>
        </authorList>
    </citation>
    <scope>NUCLEOTIDE SEQUENCE [LARGE SCALE GENOMIC DNA]</scope>
    <source>
        <strain evidence="1 2">RSA11</strain>
    </source>
</reference>
<dbReference type="RefSeq" id="WP_058713947.1">
    <property type="nucleotide sequence ID" value="NZ_LDQV01000031.1"/>
</dbReference>
<evidence type="ECO:0000313" key="2">
    <source>
        <dbReference type="Proteomes" id="UP000072605"/>
    </source>
</evidence>
<dbReference type="AlphaFoldDB" id="A0AAW3MAC7"/>
<comment type="caution">
    <text evidence="1">The sequence shown here is derived from an EMBL/GenBank/DDBJ whole genome shotgun (WGS) entry which is preliminary data.</text>
</comment>
<proteinExistence type="predicted"/>